<name>A0A0N5AW54_9BILA</name>
<accession>A0A0N5AW54</accession>
<sequence length="165" mass="16878">MSSSSSSNIKNGNSAATVIGNSAAAAAATATAATALSNNSTATVIANSTAEDSAGCSCTSAAVVGQQQWCMHLKQSVDDSTKIVDVSIGSITEVTATMSKPAAPQFCCECIAAQNRCSTDSCPCFAARRMCDEHCESASDSKRKPTIDLSSYLLQISIKNLPAPL</sequence>
<dbReference type="WBParaSite" id="SMUV_0000914101-mRNA-1">
    <property type="protein sequence ID" value="SMUV_0000914101-mRNA-1"/>
    <property type="gene ID" value="SMUV_0000914101"/>
</dbReference>
<evidence type="ECO:0000313" key="1">
    <source>
        <dbReference type="Proteomes" id="UP000046393"/>
    </source>
</evidence>
<keyword evidence="1" id="KW-1185">Reference proteome</keyword>
<proteinExistence type="predicted"/>
<reference evidence="2" key="1">
    <citation type="submission" date="2016-04" db="UniProtKB">
        <authorList>
            <consortium name="WormBaseParasite"/>
        </authorList>
    </citation>
    <scope>IDENTIFICATION</scope>
</reference>
<dbReference type="Proteomes" id="UP000046393">
    <property type="component" value="Unplaced"/>
</dbReference>
<protein>
    <submittedName>
        <fullName evidence="2">Tesmin/TSO1-like CXC domain-containing protein</fullName>
    </submittedName>
</protein>
<organism evidence="1 2">
    <name type="scientific">Syphacia muris</name>
    <dbReference type="NCBI Taxonomy" id="451379"/>
    <lineage>
        <taxon>Eukaryota</taxon>
        <taxon>Metazoa</taxon>
        <taxon>Ecdysozoa</taxon>
        <taxon>Nematoda</taxon>
        <taxon>Chromadorea</taxon>
        <taxon>Rhabditida</taxon>
        <taxon>Spirurina</taxon>
        <taxon>Oxyuridomorpha</taxon>
        <taxon>Oxyuroidea</taxon>
        <taxon>Oxyuridae</taxon>
        <taxon>Syphacia</taxon>
    </lineage>
</organism>
<evidence type="ECO:0000313" key="2">
    <source>
        <dbReference type="WBParaSite" id="SMUV_0000914101-mRNA-1"/>
    </source>
</evidence>
<dbReference type="AlphaFoldDB" id="A0A0N5AW54"/>